<proteinExistence type="predicted"/>
<dbReference type="AlphaFoldDB" id="S4I7P2"/>
<evidence type="ECO:0000313" key="1">
    <source>
        <dbReference type="EMBL" id="EPI50509.1"/>
    </source>
</evidence>
<gene>
    <name evidence="1" type="ORF">HMPREF1576_00802</name>
</gene>
<dbReference type="EMBL" id="ATJO01000064">
    <property type="protein sequence ID" value="EPI50509.1"/>
    <property type="molecule type" value="Genomic_DNA"/>
</dbReference>
<dbReference type="RefSeq" id="WP_020758581.1">
    <property type="nucleotide sequence ID" value="NZ_KE347944.1"/>
</dbReference>
<evidence type="ECO:0000313" key="2">
    <source>
        <dbReference type="Proteomes" id="UP000014601"/>
    </source>
</evidence>
<dbReference type="Proteomes" id="UP000014601">
    <property type="component" value="Unassembled WGS sequence"/>
</dbReference>
<dbReference type="HOGENOM" id="CLU_1097357_0_0_11"/>
<organism evidence="1 2">
    <name type="scientific">Gardnerella pickettii JCP7719</name>
    <dbReference type="NCBI Taxonomy" id="1261061"/>
    <lineage>
        <taxon>Bacteria</taxon>
        <taxon>Bacillati</taxon>
        <taxon>Actinomycetota</taxon>
        <taxon>Actinomycetes</taxon>
        <taxon>Bifidobacteriales</taxon>
        <taxon>Bifidobacteriaceae</taxon>
        <taxon>Gardnerella</taxon>
        <taxon>Gardnerella pickettii</taxon>
    </lineage>
</organism>
<sequence length="259" mass="29167">MSIFVNDTLLTRAEAAAKLSVSTQRISALCSNRLLTTYKFGSRKILISLDSVNRYKQQNSKSGRAYAPSSAFAALFMLSGCEVSWINRQQKHRIEAYLRSVSTQNLVNRSKNRTKTMEYWCRKSRLAELSDNLILSAATGSLHSQFQLTQTDKIEGYISSTKLGDLINKFYLKNKEDGVDGSIINVRLRVIEDSKVFDFIIQNVSSRINEDAQVTSEKSFMPIAVCAADLAESLDVRERQAGLNKLVELLAKHNQVKRD</sequence>
<protein>
    <submittedName>
        <fullName evidence="1">DNA binding domain, excisionase family</fullName>
    </submittedName>
</protein>
<dbReference type="PATRIC" id="fig|1261061.4.peg.701"/>
<reference evidence="1 2" key="1">
    <citation type="submission" date="2013-06" db="EMBL/GenBank/DDBJ databases">
        <authorList>
            <person name="Weinstock G."/>
            <person name="Sodergren E."/>
            <person name="Lobos E.A."/>
            <person name="Fulton L."/>
            <person name="Fulton R."/>
            <person name="Courtney L."/>
            <person name="Fronick C."/>
            <person name="O'Laughlin M."/>
            <person name="Godfrey J."/>
            <person name="Wilson R.M."/>
            <person name="Miner T."/>
            <person name="Farmer C."/>
            <person name="Delehaunty K."/>
            <person name="Cordes M."/>
            <person name="Minx P."/>
            <person name="Tomlinson C."/>
            <person name="Chen J."/>
            <person name="Wollam A."/>
            <person name="Pepin K.H."/>
            <person name="Bhonagiri V."/>
            <person name="Zhang X."/>
            <person name="Warren W."/>
            <person name="Mitreva M."/>
            <person name="Mardis E.R."/>
            <person name="Wilson R.K."/>
        </authorList>
    </citation>
    <scope>NUCLEOTIDE SEQUENCE [LARGE SCALE GENOMIC DNA]</scope>
    <source>
        <strain evidence="1 2">JCP7719</strain>
    </source>
</reference>
<accession>S4I7P2</accession>
<name>S4I7P2_9BIFI</name>
<comment type="caution">
    <text evidence="1">The sequence shown here is derived from an EMBL/GenBank/DDBJ whole genome shotgun (WGS) entry which is preliminary data.</text>
</comment>